<feature type="disulfide bond" evidence="11">
    <location>
        <begin position="1024"/>
        <end position="1041"/>
    </location>
</feature>
<feature type="disulfide bond" evidence="11">
    <location>
        <begin position="1265"/>
        <end position="1274"/>
    </location>
</feature>
<protein>
    <submittedName>
        <fullName evidence="14">Uncharacterized protein</fullName>
    </submittedName>
</protein>
<dbReference type="SMART" id="SM00181">
    <property type="entry name" value="EGF"/>
    <property type="match status" value="7"/>
</dbReference>
<keyword evidence="3" id="KW-0964">Secreted</keyword>
<dbReference type="SUPFAM" id="SSF52058">
    <property type="entry name" value="L domain-like"/>
    <property type="match status" value="3"/>
</dbReference>
<feature type="disulfide bond" evidence="11">
    <location>
        <begin position="957"/>
        <end position="966"/>
    </location>
</feature>
<dbReference type="PROSITE" id="PS00022">
    <property type="entry name" value="EGF_1"/>
    <property type="match status" value="7"/>
</dbReference>
<evidence type="ECO:0000256" key="3">
    <source>
        <dbReference type="ARBA" id="ARBA00022525"/>
    </source>
</evidence>
<dbReference type="Pfam" id="PF12661">
    <property type="entry name" value="hEGF"/>
    <property type="match status" value="1"/>
</dbReference>
<dbReference type="EMBL" id="JAODUP010000074">
    <property type="protein sequence ID" value="KAK2163803.1"/>
    <property type="molecule type" value="Genomic_DNA"/>
</dbReference>
<keyword evidence="10" id="KW-0325">Glycoprotein</keyword>
<dbReference type="InterPro" id="IPR000372">
    <property type="entry name" value="LRRNT"/>
</dbReference>
<dbReference type="InterPro" id="IPR001611">
    <property type="entry name" value="Leu-rich_rpt"/>
</dbReference>
<evidence type="ECO:0000256" key="5">
    <source>
        <dbReference type="ARBA" id="ARBA00022614"/>
    </source>
</evidence>
<dbReference type="InterPro" id="IPR000152">
    <property type="entry name" value="EGF-type_Asp/Asn_hydroxyl_site"/>
</dbReference>
<feature type="disulfide bond" evidence="11">
    <location>
        <begin position="861"/>
        <end position="878"/>
    </location>
</feature>
<feature type="disulfide bond" evidence="11">
    <location>
        <begin position="1043"/>
        <end position="1052"/>
    </location>
</feature>
<evidence type="ECO:0000259" key="12">
    <source>
        <dbReference type="PROSITE" id="PS50025"/>
    </source>
</evidence>
<dbReference type="Pfam" id="PF01462">
    <property type="entry name" value="LRRNT"/>
    <property type="match status" value="1"/>
</dbReference>
<name>A0AAD9K2L9_9ANNE</name>
<dbReference type="Pfam" id="PF00008">
    <property type="entry name" value="EGF"/>
    <property type="match status" value="5"/>
</dbReference>
<keyword evidence="2" id="KW-0217">Developmental protein</keyword>
<dbReference type="SMART" id="SM00013">
    <property type="entry name" value="LRRNT"/>
    <property type="match status" value="3"/>
</dbReference>
<dbReference type="GO" id="GO:0005576">
    <property type="term" value="C:extracellular region"/>
    <property type="evidence" value="ECO:0007669"/>
    <property type="project" value="UniProtKB-SubCell"/>
</dbReference>
<feature type="domain" description="Laminin G" evidence="12">
    <location>
        <begin position="1056"/>
        <end position="1229"/>
    </location>
</feature>
<organism evidence="14 15">
    <name type="scientific">Paralvinella palmiformis</name>
    <dbReference type="NCBI Taxonomy" id="53620"/>
    <lineage>
        <taxon>Eukaryota</taxon>
        <taxon>Metazoa</taxon>
        <taxon>Spiralia</taxon>
        <taxon>Lophotrochozoa</taxon>
        <taxon>Annelida</taxon>
        <taxon>Polychaeta</taxon>
        <taxon>Sedentaria</taxon>
        <taxon>Canalipalpata</taxon>
        <taxon>Terebellida</taxon>
        <taxon>Terebelliformia</taxon>
        <taxon>Alvinellidae</taxon>
        <taxon>Paralvinella</taxon>
    </lineage>
</organism>
<dbReference type="SMART" id="SM00082">
    <property type="entry name" value="LRRCT"/>
    <property type="match status" value="4"/>
</dbReference>
<feature type="disulfide bond" evidence="11">
    <location>
        <begin position="995"/>
        <end position="1004"/>
    </location>
</feature>
<comment type="subcellular location">
    <subcellularLocation>
        <location evidence="1">Secreted</location>
    </subcellularLocation>
</comment>
<keyword evidence="15" id="KW-1185">Reference proteome</keyword>
<dbReference type="InterPro" id="IPR018097">
    <property type="entry name" value="EGF_Ca-bd_CS"/>
</dbReference>
<dbReference type="Pfam" id="PF01463">
    <property type="entry name" value="LRRCT"/>
    <property type="match status" value="4"/>
</dbReference>
<dbReference type="SUPFAM" id="SSF57196">
    <property type="entry name" value="EGF/Laminin"/>
    <property type="match status" value="4"/>
</dbReference>
<dbReference type="InterPro" id="IPR032675">
    <property type="entry name" value="LRR_dom_sf"/>
</dbReference>
<reference evidence="14" key="1">
    <citation type="journal article" date="2023" name="Mol. Biol. Evol.">
        <title>Third-Generation Sequencing Reveals the Adaptive Role of the Epigenome in Three Deep-Sea Polychaetes.</title>
        <authorList>
            <person name="Perez M."/>
            <person name="Aroh O."/>
            <person name="Sun Y."/>
            <person name="Lan Y."/>
            <person name="Juniper S.K."/>
            <person name="Young C.R."/>
            <person name="Angers B."/>
            <person name="Qian P.Y."/>
        </authorList>
    </citation>
    <scope>NUCLEOTIDE SEQUENCE</scope>
    <source>
        <strain evidence="14">P08H-3</strain>
    </source>
</reference>
<keyword evidence="5" id="KW-0433">Leucine-rich repeat</keyword>
<feature type="domain" description="EGF-like" evidence="13">
    <location>
        <begin position="969"/>
        <end position="1005"/>
    </location>
</feature>
<dbReference type="SMART" id="SM00365">
    <property type="entry name" value="LRR_SD22"/>
    <property type="match status" value="9"/>
</dbReference>
<evidence type="ECO:0000256" key="7">
    <source>
        <dbReference type="ARBA" id="ARBA00022737"/>
    </source>
</evidence>
<dbReference type="Gene3D" id="2.60.120.200">
    <property type="match status" value="1"/>
</dbReference>
<evidence type="ECO:0000256" key="8">
    <source>
        <dbReference type="ARBA" id="ARBA00022902"/>
    </source>
</evidence>
<keyword evidence="4 11" id="KW-0245">EGF-like domain</keyword>
<dbReference type="PROSITE" id="PS50025">
    <property type="entry name" value="LAM_G_DOMAIN"/>
    <property type="match status" value="1"/>
</dbReference>
<keyword evidence="7" id="KW-0677">Repeat</keyword>
<evidence type="ECO:0000256" key="9">
    <source>
        <dbReference type="ARBA" id="ARBA00023157"/>
    </source>
</evidence>
<keyword evidence="8" id="KW-0524">Neurogenesis</keyword>
<dbReference type="FunFam" id="2.10.25.10:FF:000063">
    <property type="entry name" value="Slit guidance ligand 2"/>
    <property type="match status" value="1"/>
</dbReference>
<dbReference type="GO" id="GO:0007411">
    <property type="term" value="P:axon guidance"/>
    <property type="evidence" value="ECO:0007669"/>
    <property type="project" value="TreeGrafter"/>
</dbReference>
<proteinExistence type="predicted"/>
<dbReference type="CDD" id="cd00110">
    <property type="entry name" value="LamG"/>
    <property type="match status" value="1"/>
</dbReference>
<evidence type="ECO:0000256" key="11">
    <source>
        <dbReference type="PROSITE-ProRule" id="PRU00076"/>
    </source>
</evidence>
<evidence type="ECO:0000256" key="2">
    <source>
        <dbReference type="ARBA" id="ARBA00022473"/>
    </source>
</evidence>
<evidence type="ECO:0000256" key="6">
    <source>
        <dbReference type="ARBA" id="ARBA00022729"/>
    </source>
</evidence>
<comment type="caution">
    <text evidence="14">The sequence shown here is derived from an EMBL/GenBank/DDBJ whole genome shotgun (WGS) entry which is preliminary data.</text>
</comment>
<dbReference type="GO" id="GO:0005509">
    <property type="term" value="F:calcium ion binding"/>
    <property type="evidence" value="ECO:0007669"/>
    <property type="project" value="InterPro"/>
</dbReference>
<dbReference type="Pfam" id="PF00054">
    <property type="entry name" value="Laminin_G_1"/>
    <property type="match status" value="1"/>
</dbReference>
<dbReference type="PROSITE" id="PS00010">
    <property type="entry name" value="ASX_HYDROXYL"/>
    <property type="match status" value="2"/>
</dbReference>
<evidence type="ECO:0000259" key="13">
    <source>
        <dbReference type="PROSITE" id="PS50026"/>
    </source>
</evidence>
<feature type="domain" description="EGF-like" evidence="13">
    <location>
        <begin position="1015"/>
        <end position="1053"/>
    </location>
</feature>
<feature type="disulfide bond" evidence="11">
    <location>
        <begin position="840"/>
        <end position="849"/>
    </location>
</feature>
<dbReference type="FunFam" id="3.80.10.10:FF:000770">
    <property type="entry name" value="Uncharacterized protein"/>
    <property type="match status" value="1"/>
</dbReference>
<evidence type="ECO:0000256" key="10">
    <source>
        <dbReference type="ARBA" id="ARBA00023180"/>
    </source>
</evidence>
<dbReference type="InterPro" id="IPR001881">
    <property type="entry name" value="EGF-like_Ca-bd_dom"/>
</dbReference>
<dbReference type="PANTHER" id="PTHR45836:SF4">
    <property type="entry name" value="PROTEIN SLIT"/>
    <property type="match status" value="1"/>
</dbReference>
<keyword evidence="9 11" id="KW-1015">Disulfide bond</keyword>
<dbReference type="GO" id="GO:0008201">
    <property type="term" value="F:heparin binding"/>
    <property type="evidence" value="ECO:0007669"/>
    <property type="project" value="TreeGrafter"/>
</dbReference>
<feature type="disulfide bond" evidence="11">
    <location>
        <begin position="1242"/>
        <end position="1252"/>
    </location>
</feature>
<dbReference type="SUPFAM" id="SSF57184">
    <property type="entry name" value="Growth factor receptor domain"/>
    <property type="match status" value="1"/>
</dbReference>
<dbReference type="SMART" id="SM00368">
    <property type="entry name" value="LRR_RI"/>
    <property type="match status" value="6"/>
</dbReference>
<comment type="caution">
    <text evidence="11">Lacks conserved residue(s) required for the propagation of feature annotation.</text>
</comment>
<dbReference type="InterPro" id="IPR013320">
    <property type="entry name" value="ConA-like_dom_sf"/>
</dbReference>
<dbReference type="Pfam" id="PF13855">
    <property type="entry name" value="LRR_8"/>
    <property type="match status" value="4"/>
</dbReference>
<evidence type="ECO:0000256" key="4">
    <source>
        <dbReference type="ARBA" id="ARBA00022536"/>
    </source>
</evidence>
<dbReference type="InterPro" id="IPR003591">
    <property type="entry name" value="Leu-rich_rpt_typical-subtyp"/>
</dbReference>
<dbReference type="SMART" id="SM00369">
    <property type="entry name" value="LRR_TYP"/>
    <property type="match status" value="14"/>
</dbReference>
<dbReference type="InterPro" id="IPR000483">
    <property type="entry name" value="Cys-rich_flank_reg_C"/>
</dbReference>
<dbReference type="FunFam" id="2.10.25.10:FF:000006">
    <property type="entry name" value="Versican core protein-like isoform 1"/>
    <property type="match status" value="1"/>
</dbReference>
<gene>
    <name evidence="14" type="ORF">LSH36_74g12006</name>
</gene>
<dbReference type="GO" id="GO:0048495">
    <property type="term" value="F:Roundabout binding"/>
    <property type="evidence" value="ECO:0007669"/>
    <property type="project" value="TreeGrafter"/>
</dbReference>
<dbReference type="InterPro" id="IPR051355">
    <property type="entry name" value="Notch/Slit_guidance"/>
</dbReference>
<evidence type="ECO:0000313" key="15">
    <source>
        <dbReference type="Proteomes" id="UP001208570"/>
    </source>
</evidence>
<keyword evidence="6" id="KW-0732">Signal</keyword>
<feature type="domain" description="EGF-like" evidence="13">
    <location>
        <begin position="930"/>
        <end position="967"/>
    </location>
</feature>
<evidence type="ECO:0000313" key="14">
    <source>
        <dbReference type="EMBL" id="KAK2163803.1"/>
    </source>
</evidence>
<dbReference type="PROSITE" id="PS51450">
    <property type="entry name" value="LRR"/>
    <property type="match status" value="6"/>
</dbReference>
<dbReference type="CDD" id="cd00054">
    <property type="entry name" value="EGF_CA"/>
    <property type="match status" value="6"/>
</dbReference>
<dbReference type="InterPro" id="IPR001791">
    <property type="entry name" value="Laminin_G"/>
</dbReference>
<feature type="domain" description="EGF-like" evidence="13">
    <location>
        <begin position="1238"/>
        <end position="1275"/>
    </location>
</feature>
<dbReference type="SMART" id="SM00179">
    <property type="entry name" value="EGF_CA"/>
    <property type="match status" value="7"/>
</dbReference>
<dbReference type="PROSITE" id="PS01187">
    <property type="entry name" value="EGF_CA"/>
    <property type="match status" value="2"/>
</dbReference>
<dbReference type="Gene3D" id="2.10.25.10">
    <property type="entry name" value="Laminin"/>
    <property type="match status" value="7"/>
</dbReference>
<dbReference type="InterPro" id="IPR000742">
    <property type="entry name" value="EGF"/>
</dbReference>
<feature type="disulfide bond" evidence="11">
    <location>
        <begin position="918"/>
        <end position="927"/>
    </location>
</feature>
<accession>A0AAD9K2L9</accession>
<dbReference type="FunFam" id="2.10.25.10:FF:000472">
    <property type="entry name" value="Uncharacterized protein, isoform A"/>
    <property type="match status" value="1"/>
</dbReference>
<feature type="domain" description="EGF-like" evidence="13">
    <location>
        <begin position="852"/>
        <end position="890"/>
    </location>
</feature>
<dbReference type="PROSITE" id="PS01186">
    <property type="entry name" value="EGF_2"/>
    <property type="match status" value="7"/>
</dbReference>
<dbReference type="SUPFAM" id="SSF49899">
    <property type="entry name" value="Concanavalin A-like lectins/glucanases"/>
    <property type="match status" value="1"/>
</dbReference>
<feature type="domain" description="EGF-like" evidence="13">
    <location>
        <begin position="815"/>
        <end position="850"/>
    </location>
</feature>
<dbReference type="PROSITE" id="PS50026">
    <property type="entry name" value="EGF_3"/>
    <property type="match status" value="7"/>
</dbReference>
<sequence>MSRMLKTLHHLDLSYNKLKVVGRKTLKGTPLLKNLQLDNNEITCISEHALKPLKDMEILTLNKNNLTTLPPNVFEDMEKLRVVKQKPDAISNLCQSPAIRGINSIITMCRIADNELICDCHLSWLARWLMAHPTLALFTKCKYPEHLKNAEIAELRDEDFTCTGLEQVTHQQECSMPPLCPSPCLCTDNIVDCRNKGLTDIPENIPDTTLEMRFEMNQITEIKSQKFAEFKRLRRIDLSNNQISRIAPDAFAGLKSLNSLVLYGNKIIDLPPGVFKGLTSLQLLLLNANKITCVRVDTFEDLYNLNLLSLYDNQIQSLANGTFVPLKNIQTLHLARNPFICDCNLQWLAEYLHFHPIETSGARCESPNRMKRKKLGLINEEKFTCKGSEVYRTRNAAECIIDSECPEDCDCEGTVVLCSGRGLTAMPKEIPSYTTELLLSDNAITTVEKSGLYKKLTNLKRIDLRNNKISLIEDEAFTGAINLQELILTENEMRSLSTGTFKGLDNLQTLMLRSNKIRCINNVTFAHLENLQLLSLYDNQIRCVQPGAFDHLTKLSTLNLLNNPFVCNCHLSWLNRWLKEHNLITGNPRCAEPKWFKDTPIEDLESTDFVCESPSDAGCHPGTPICCSPNGLDTEQKSCDPRAYCPPQCKCDGTVVRCSYEKMTDLPPNIALDTTELDLSNNKLLSLPEYAFANLTELNTLILSYNKLQCVQEKTFAGLKNLKILSLHGNDLSSIPYGSFKELVSLTHLGLGDNPLYCDCSLKWLSDWIKMGYKEPGIAACVGPPNMHNKLLLTTPSNLFQCYEKGDINILAKCNICYTYPCQHGGTCHLLGFKKYRCECPAGYHGDRCEEKIDACFGNPCDNNGKCQVIDTFGRFSCTCLAGFEGDRCETNIDDCQGHKCQNNATCVDEVQSYTCSCKQGFTGEFCERKISFCEDVNPCHNGAQCIGQDLDFRCNCPTGFTGKDCSINIDDCHGVFCQNGATCEDGVNSYVCVCQKGYKGKHCEIAPVAMEYPQTSVCQHHDCKNGGLCFQPAGSPEYVCRCPPGFDGKKCEKLSTISLHDPDAYAELNGLNYEPHLNLTFVLSTHSKEGILFYHGFDKHVAIEIFRSRIRVSFDIGNYPVSTMFSYEQINDNKTHVIHFMIVGKNMSMRIDKGMIRTIRNEGEKTWMSLDEHYFIGGLPPEVSAGALKKWHLRNTKSLSGCLHKIYINERPVDFTDAVKQYKVTPGCFQVQREERVIDLCYKHRCKIGKCRPLKDGSGYKCRCKRGYTGKYCDTVRVNIAKFTAEGRHVRGWNTPSITLIRRRGVVQRNASYTGVVLALAEATTAVSQNASKRGTSAWFVPMVGGTLPICRSSGSVAVQKAVPLSARKPPIGFSRRVLGAANYWFYAVLLNTGHGPLLIRVSTISLTPDT</sequence>
<dbReference type="PANTHER" id="PTHR45836">
    <property type="entry name" value="SLIT HOMOLOG"/>
    <property type="match status" value="1"/>
</dbReference>
<dbReference type="Gene3D" id="3.80.10.10">
    <property type="entry name" value="Ribonuclease Inhibitor"/>
    <property type="match status" value="4"/>
</dbReference>
<dbReference type="FunFam" id="3.80.10.10:FF:000002">
    <property type="entry name" value="Slit guidance ligand 2"/>
    <property type="match status" value="2"/>
</dbReference>
<evidence type="ECO:0000256" key="1">
    <source>
        <dbReference type="ARBA" id="ARBA00004613"/>
    </source>
</evidence>
<feature type="domain" description="EGF-like" evidence="13">
    <location>
        <begin position="892"/>
        <end position="928"/>
    </location>
</feature>
<dbReference type="InterPro" id="IPR013032">
    <property type="entry name" value="EGF-like_CS"/>
</dbReference>
<feature type="disulfide bond" evidence="11">
    <location>
        <begin position="880"/>
        <end position="889"/>
    </location>
</feature>
<dbReference type="InterPro" id="IPR009030">
    <property type="entry name" value="Growth_fac_rcpt_cys_sf"/>
</dbReference>
<dbReference type="SMART" id="SM00282">
    <property type="entry name" value="LamG"/>
    <property type="match status" value="1"/>
</dbReference>
<dbReference type="Proteomes" id="UP001208570">
    <property type="component" value="Unassembled WGS sequence"/>
</dbReference>